<dbReference type="RefSeq" id="WP_168105155.1">
    <property type="nucleotide sequence ID" value="NZ_CP051215.1"/>
</dbReference>
<reference evidence="6 7" key="1">
    <citation type="submission" date="2020-04" db="EMBL/GenBank/DDBJ databases">
        <title>Complete genome sequence of Spiroplasma platyhelix ATCC 51748, an insect isolate.</title>
        <authorList>
            <person name="Green E.A."/>
            <person name="Klassen J.L."/>
        </authorList>
    </citation>
    <scope>NUCLEOTIDE SEQUENCE [LARGE SCALE GENOMIC DNA]</scope>
    <source>
        <strain evidence="6 7">PALS-1</strain>
    </source>
</reference>
<organism evidence="6 7">
    <name type="scientific">Spiroplasma platyhelix PALS-1</name>
    <dbReference type="NCBI Taxonomy" id="1276218"/>
    <lineage>
        <taxon>Bacteria</taxon>
        <taxon>Bacillati</taxon>
        <taxon>Mycoplasmatota</taxon>
        <taxon>Mollicutes</taxon>
        <taxon>Entomoplasmatales</taxon>
        <taxon>Spiroplasmataceae</taxon>
        <taxon>Spiroplasma</taxon>
    </lineage>
</organism>
<feature type="transmembrane region" description="Helical" evidence="5">
    <location>
        <begin position="24"/>
        <end position="57"/>
    </location>
</feature>
<name>A0A846U0Z5_9MOLU</name>
<feature type="transmembrane region" description="Helical" evidence="5">
    <location>
        <begin position="249"/>
        <end position="267"/>
    </location>
</feature>
<evidence type="ECO:0000256" key="3">
    <source>
        <dbReference type="ARBA" id="ARBA00022989"/>
    </source>
</evidence>
<proteinExistence type="predicted"/>
<keyword evidence="2 5" id="KW-0812">Transmembrane</keyword>
<evidence type="ECO:0000313" key="6">
    <source>
        <dbReference type="EMBL" id="NKE38684.1"/>
    </source>
</evidence>
<protein>
    <submittedName>
        <fullName evidence="6">Energy-coupling factor transporter transmembrane protein EcfT</fullName>
    </submittedName>
</protein>
<comment type="caution">
    <text evidence="6">The sequence shown here is derived from an EMBL/GenBank/DDBJ whole genome shotgun (WGS) entry which is preliminary data.</text>
</comment>
<dbReference type="Proteomes" id="UP000584587">
    <property type="component" value="Unassembled WGS sequence"/>
</dbReference>
<keyword evidence="7" id="KW-1185">Reference proteome</keyword>
<dbReference type="GO" id="GO:0005886">
    <property type="term" value="C:plasma membrane"/>
    <property type="evidence" value="ECO:0007669"/>
    <property type="project" value="TreeGrafter"/>
</dbReference>
<comment type="subcellular location">
    <subcellularLocation>
        <location evidence="1">Membrane</location>
        <topology evidence="1">Multi-pass membrane protein</topology>
    </subcellularLocation>
</comment>
<keyword evidence="3 5" id="KW-1133">Transmembrane helix</keyword>
<dbReference type="EMBL" id="JAAVVK010000002">
    <property type="protein sequence ID" value="NKE38684.1"/>
    <property type="molecule type" value="Genomic_DNA"/>
</dbReference>
<feature type="transmembrane region" description="Helical" evidence="5">
    <location>
        <begin position="63"/>
        <end position="85"/>
    </location>
</feature>
<dbReference type="CDD" id="cd16914">
    <property type="entry name" value="EcfT"/>
    <property type="match status" value="1"/>
</dbReference>
<evidence type="ECO:0000313" key="7">
    <source>
        <dbReference type="Proteomes" id="UP000584587"/>
    </source>
</evidence>
<feature type="transmembrane region" description="Helical" evidence="5">
    <location>
        <begin position="151"/>
        <end position="170"/>
    </location>
</feature>
<dbReference type="InterPro" id="IPR003339">
    <property type="entry name" value="ABC/ECF_trnsptr_transmembrane"/>
</dbReference>
<accession>A0A846U0Z5</accession>
<dbReference type="Pfam" id="PF02361">
    <property type="entry name" value="CbiQ"/>
    <property type="match status" value="1"/>
</dbReference>
<evidence type="ECO:0000256" key="1">
    <source>
        <dbReference type="ARBA" id="ARBA00004141"/>
    </source>
</evidence>
<evidence type="ECO:0000256" key="2">
    <source>
        <dbReference type="ARBA" id="ARBA00022692"/>
    </source>
</evidence>
<dbReference type="AlphaFoldDB" id="A0A846U0Z5"/>
<sequence length="282" mass="32246">MKVSFGRYLPLNSIIHKVDPRIKLVVLISLIVSIFFNTGFTGYCIIGAVILLVFFSARLPYTLLIRLLIPMSFIIVILFILNCFIIKGNSENIGVIWNWQFLTLSYRGIFSSVYIGLRIYLMIITTTILTTTTQPLDLTLALEDLMMPLKLIRFPVHIISMIISIALRSIPTLFDEAGRILKAQASRGVDLKNGHFKEKVKALVSLIIPLLVSAFQKAEDLAYAMDSRGYDPQGKRTRFRQYHIDFKDVLFFVLGVGLLAFIITYKYHPDFMPRIPIDRFVM</sequence>
<evidence type="ECO:0000256" key="5">
    <source>
        <dbReference type="SAM" id="Phobius"/>
    </source>
</evidence>
<dbReference type="PANTHER" id="PTHR33514">
    <property type="entry name" value="PROTEIN ABCI12, CHLOROPLASTIC"/>
    <property type="match status" value="1"/>
</dbReference>
<dbReference type="PANTHER" id="PTHR33514:SF13">
    <property type="entry name" value="PROTEIN ABCI12, CHLOROPLASTIC"/>
    <property type="match status" value="1"/>
</dbReference>
<keyword evidence="4 5" id="KW-0472">Membrane</keyword>
<feature type="transmembrane region" description="Helical" evidence="5">
    <location>
        <begin position="106"/>
        <end position="131"/>
    </location>
</feature>
<evidence type="ECO:0000256" key="4">
    <source>
        <dbReference type="ARBA" id="ARBA00023136"/>
    </source>
</evidence>
<gene>
    <name evidence="6" type="ORF">HER12_02800</name>
</gene>